<feature type="binding site" evidence="10">
    <location>
        <position position="189"/>
    </location>
    <ligand>
        <name>ATP</name>
        <dbReference type="ChEBI" id="CHEBI:30616"/>
    </ligand>
</feature>
<evidence type="ECO:0000313" key="15">
    <source>
        <dbReference type="Proteomes" id="UP001417504"/>
    </source>
</evidence>
<comment type="catalytic activity">
    <reaction evidence="9">
        <text>L-seryl-[protein] + ATP = O-phospho-L-seryl-[protein] + ADP + H(+)</text>
        <dbReference type="Rhea" id="RHEA:17989"/>
        <dbReference type="Rhea" id="RHEA-COMP:9863"/>
        <dbReference type="Rhea" id="RHEA-COMP:11604"/>
        <dbReference type="ChEBI" id="CHEBI:15378"/>
        <dbReference type="ChEBI" id="CHEBI:29999"/>
        <dbReference type="ChEBI" id="CHEBI:30616"/>
        <dbReference type="ChEBI" id="CHEBI:83421"/>
        <dbReference type="ChEBI" id="CHEBI:456216"/>
        <dbReference type="EC" id="2.7.11.1"/>
    </reaction>
</comment>
<evidence type="ECO:0000256" key="8">
    <source>
        <dbReference type="ARBA" id="ARBA00047899"/>
    </source>
</evidence>
<dbReference type="Gene3D" id="1.10.510.10">
    <property type="entry name" value="Transferase(Phosphotransferase) domain 1"/>
    <property type="match status" value="1"/>
</dbReference>
<keyword evidence="3 11" id="KW-0723">Serine/threonine-protein kinase</keyword>
<gene>
    <name evidence="14" type="ORF">Sjap_020642</name>
</gene>
<evidence type="ECO:0000259" key="13">
    <source>
        <dbReference type="PROSITE" id="PS50011"/>
    </source>
</evidence>
<dbReference type="SMART" id="SM00220">
    <property type="entry name" value="S_TKc"/>
    <property type="match status" value="1"/>
</dbReference>
<feature type="domain" description="Protein kinase" evidence="13">
    <location>
        <begin position="159"/>
        <end position="443"/>
    </location>
</feature>
<dbReference type="EC" id="2.7.11.1" evidence="2"/>
<reference evidence="14 15" key="1">
    <citation type="submission" date="2024-01" db="EMBL/GenBank/DDBJ databases">
        <title>Genome assemblies of Stephania.</title>
        <authorList>
            <person name="Yang L."/>
        </authorList>
    </citation>
    <scope>NUCLEOTIDE SEQUENCE [LARGE SCALE GENOMIC DNA]</scope>
    <source>
        <strain evidence="14">QJT</strain>
        <tissue evidence="14">Leaf</tissue>
    </source>
</reference>
<name>A0AAP0F8E9_9MAGN</name>
<evidence type="ECO:0000256" key="7">
    <source>
        <dbReference type="ARBA" id="ARBA00022840"/>
    </source>
</evidence>
<sequence>MHVMRRLKSIASGRSSVSDPGGDFVTKRVKVDKETEQTSSMGSHSVDKSTGPADLDQQMASSSMETDASTSDVSSITKNEKSHMSSASLNAKTEKLGFDQLPKEMHEMKIRDDKAENHGDKTLQDMEAAVVNGNGAETGQIIATTVGGRNGQPKQTVSYVAERVVGTGSFGVVFQAKCLETGELVAIKKVLQDKRYKNRELQIMRLFDHPNVVQLKHFFYSTTEKDEVYLNLVLEYVSETVYRIEKQYSRMNQHIPLICVQLYTYQICRALSYVHNVIGVCHRDIKPQNLLVNPHTHQLKICDFGSAKKLVPGEPNIAYICSRYYRAPELIFGATEYTTAIDMWSAGCVLAELLLGQPLFPGESGVDQLVEVIKVLGTPTREEIKCMNPNYTEFKFPQIKTHPWHKVFHKRMPPEAVDLVSRLLQYSPNLRCTALEACAHNFFDDLRDPNTRLPNGQPLPPLFDFTSQELVGACPELVQRLIPEHAKK</sequence>
<dbReference type="InterPro" id="IPR011009">
    <property type="entry name" value="Kinase-like_dom_sf"/>
</dbReference>
<evidence type="ECO:0000256" key="1">
    <source>
        <dbReference type="ARBA" id="ARBA00005527"/>
    </source>
</evidence>
<evidence type="ECO:0000256" key="9">
    <source>
        <dbReference type="ARBA" id="ARBA00048679"/>
    </source>
</evidence>
<dbReference type="InterPro" id="IPR039192">
    <property type="entry name" value="STKc_GSK3"/>
</dbReference>
<evidence type="ECO:0000256" key="11">
    <source>
        <dbReference type="RuleBase" id="RU000304"/>
    </source>
</evidence>
<evidence type="ECO:0000256" key="4">
    <source>
        <dbReference type="ARBA" id="ARBA00022679"/>
    </source>
</evidence>
<keyword evidence="5 10" id="KW-0547">Nucleotide-binding</keyword>
<organism evidence="14 15">
    <name type="scientific">Stephania japonica</name>
    <dbReference type="NCBI Taxonomy" id="461633"/>
    <lineage>
        <taxon>Eukaryota</taxon>
        <taxon>Viridiplantae</taxon>
        <taxon>Streptophyta</taxon>
        <taxon>Embryophyta</taxon>
        <taxon>Tracheophyta</taxon>
        <taxon>Spermatophyta</taxon>
        <taxon>Magnoliopsida</taxon>
        <taxon>Ranunculales</taxon>
        <taxon>Menispermaceae</taxon>
        <taxon>Menispermoideae</taxon>
        <taxon>Cissampelideae</taxon>
        <taxon>Stephania</taxon>
    </lineage>
</organism>
<dbReference type="GO" id="GO:0005524">
    <property type="term" value="F:ATP binding"/>
    <property type="evidence" value="ECO:0007669"/>
    <property type="project" value="UniProtKB-UniRule"/>
</dbReference>
<keyword evidence="15" id="KW-1185">Reference proteome</keyword>
<evidence type="ECO:0000256" key="10">
    <source>
        <dbReference type="PROSITE-ProRule" id="PRU10141"/>
    </source>
</evidence>
<evidence type="ECO:0000256" key="2">
    <source>
        <dbReference type="ARBA" id="ARBA00012513"/>
    </source>
</evidence>
<feature type="compositionally biased region" description="Basic and acidic residues" evidence="12">
    <location>
        <begin position="25"/>
        <end position="36"/>
    </location>
</feature>
<protein>
    <recommendedName>
        <fullName evidence="2">non-specific serine/threonine protein kinase</fullName>
        <ecNumber evidence="2">2.7.11.1</ecNumber>
    </recommendedName>
</protein>
<dbReference type="GO" id="GO:0004674">
    <property type="term" value="F:protein serine/threonine kinase activity"/>
    <property type="evidence" value="ECO:0007669"/>
    <property type="project" value="UniProtKB-KW"/>
</dbReference>
<dbReference type="AlphaFoldDB" id="A0AAP0F8E9"/>
<dbReference type="CDD" id="cd14137">
    <property type="entry name" value="STKc_GSK3"/>
    <property type="match status" value="1"/>
</dbReference>
<dbReference type="PROSITE" id="PS00108">
    <property type="entry name" value="PROTEIN_KINASE_ST"/>
    <property type="match status" value="1"/>
</dbReference>
<evidence type="ECO:0000256" key="5">
    <source>
        <dbReference type="ARBA" id="ARBA00022741"/>
    </source>
</evidence>
<dbReference type="Gene3D" id="3.30.200.20">
    <property type="entry name" value="Phosphorylase Kinase, domain 1"/>
    <property type="match status" value="1"/>
</dbReference>
<dbReference type="Proteomes" id="UP001417504">
    <property type="component" value="Unassembled WGS sequence"/>
</dbReference>
<feature type="compositionally biased region" description="Polar residues" evidence="12">
    <location>
        <begin position="58"/>
        <end position="77"/>
    </location>
</feature>
<dbReference type="InterPro" id="IPR017441">
    <property type="entry name" value="Protein_kinase_ATP_BS"/>
</dbReference>
<dbReference type="EMBL" id="JBBNAE010000008">
    <property type="protein sequence ID" value="KAK9103388.1"/>
    <property type="molecule type" value="Genomic_DNA"/>
</dbReference>
<dbReference type="InterPro" id="IPR050591">
    <property type="entry name" value="GSK-3"/>
</dbReference>
<evidence type="ECO:0000313" key="14">
    <source>
        <dbReference type="EMBL" id="KAK9103388.1"/>
    </source>
</evidence>
<dbReference type="PROSITE" id="PS00107">
    <property type="entry name" value="PROTEIN_KINASE_ATP"/>
    <property type="match status" value="1"/>
</dbReference>
<dbReference type="InterPro" id="IPR000719">
    <property type="entry name" value="Prot_kinase_dom"/>
</dbReference>
<dbReference type="GO" id="GO:0007165">
    <property type="term" value="P:signal transduction"/>
    <property type="evidence" value="ECO:0007669"/>
    <property type="project" value="TreeGrafter"/>
</dbReference>
<dbReference type="SUPFAM" id="SSF56112">
    <property type="entry name" value="Protein kinase-like (PK-like)"/>
    <property type="match status" value="1"/>
</dbReference>
<dbReference type="PANTHER" id="PTHR24057:SF60">
    <property type="entry name" value="SHAGGY-RELATED PROTEIN KINASE THETA"/>
    <property type="match status" value="1"/>
</dbReference>
<accession>A0AAP0F8E9</accession>
<proteinExistence type="inferred from homology"/>
<dbReference type="Pfam" id="PF00069">
    <property type="entry name" value="Pkinase"/>
    <property type="match status" value="1"/>
</dbReference>
<evidence type="ECO:0000256" key="6">
    <source>
        <dbReference type="ARBA" id="ARBA00022777"/>
    </source>
</evidence>
<evidence type="ECO:0000256" key="3">
    <source>
        <dbReference type="ARBA" id="ARBA00022527"/>
    </source>
</evidence>
<dbReference type="FunFam" id="1.10.510.10:FF:000082">
    <property type="entry name" value="Shaggy-related protein kinase kappa"/>
    <property type="match status" value="1"/>
</dbReference>
<evidence type="ECO:0000256" key="12">
    <source>
        <dbReference type="SAM" id="MobiDB-lite"/>
    </source>
</evidence>
<comment type="caution">
    <text evidence="14">The sequence shown here is derived from an EMBL/GenBank/DDBJ whole genome shotgun (WGS) entry which is preliminary data.</text>
</comment>
<comment type="similarity">
    <text evidence="1">Belongs to the protein kinase superfamily. CMGC Ser/Thr protein kinase family. GSK-3 subfamily.</text>
</comment>
<keyword evidence="7 10" id="KW-0067">ATP-binding</keyword>
<dbReference type="GO" id="GO:0005634">
    <property type="term" value="C:nucleus"/>
    <property type="evidence" value="ECO:0007669"/>
    <property type="project" value="TreeGrafter"/>
</dbReference>
<dbReference type="GO" id="GO:0005737">
    <property type="term" value="C:cytoplasm"/>
    <property type="evidence" value="ECO:0007669"/>
    <property type="project" value="TreeGrafter"/>
</dbReference>
<dbReference type="FunFam" id="3.30.200.20:FF:000009">
    <property type="entry name" value="Glycogen synthase kinase-3 beta"/>
    <property type="match status" value="1"/>
</dbReference>
<feature type="region of interest" description="Disordered" evidence="12">
    <location>
        <begin position="1"/>
        <end position="95"/>
    </location>
</feature>
<dbReference type="InterPro" id="IPR008271">
    <property type="entry name" value="Ser/Thr_kinase_AS"/>
</dbReference>
<dbReference type="GO" id="GO:0030154">
    <property type="term" value="P:cell differentiation"/>
    <property type="evidence" value="ECO:0007669"/>
    <property type="project" value="TreeGrafter"/>
</dbReference>
<keyword evidence="4" id="KW-0808">Transferase</keyword>
<keyword evidence="6" id="KW-0418">Kinase</keyword>
<dbReference type="PANTHER" id="PTHR24057">
    <property type="entry name" value="GLYCOGEN SYNTHASE KINASE-3 ALPHA"/>
    <property type="match status" value="1"/>
</dbReference>
<comment type="catalytic activity">
    <reaction evidence="8">
        <text>L-threonyl-[protein] + ATP = O-phospho-L-threonyl-[protein] + ADP + H(+)</text>
        <dbReference type="Rhea" id="RHEA:46608"/>
        <dbReference type="Rhea" id="RHEA-COMP:11060"/>
        <dbReference type="Rhea" id="RHEA-COMP:11605"/>
        <dbReference type="ChEBI" id="CHEBI:15378"/>
        <dbReference type="ChEBI" id="CHEBI:30013"/>
        <dbReference type="ChEBI" id="CHEBI:30616"/>
        <dbReference type="ChEBI" id="CHEBI:61977"/>
        <dbReference type="ChEBI" id="CHEBI:456216"/>
        <dbReference type="EC" id="2.7.11.1"/>
    </reaction>
</comment>
<dbReference type="PROSITE" id="PS50011">
    <property type="entry name" value="PROTEIN_KINASE_DOM"/>
    <property type="match status" value="1"/>
</dbReference>